<dbReference type="InterPro" id="IPR000683">
    <property type="entry name" value="Gfo/Idh/MocA-like_OxRdtase_N"/>
</dbReference>
<dbReference type="SUPFAM" id="SSF51735">
    <property type="entry name" value="NAD(P)-binding Rossmann-fold domains"/>
    <property type="match status" value="1"/>
</dbReference>
<dbReference type="InterPro" id="IPR048477">
    <property type="entry name" value="YceM-like_C"/>
</dbReference>
<protein>
    <submittedName>
        <fullName evidence="3">Gfo/Idh/MocA family oxidoreductase</fullName>
    </submittedName>
</protein>
<evidence type="ECO:0000313" key="4">
    <source>
        <dbReference type="Proteomes" id="UP001275867"/>
    </source>
</evidence>
<reference evidence="3" key="1">
    <citation type="submission" date="2019-10" db="EMBL/GenBank/DDBJ databases">
        <title>Malate fermentation in French cider.</title>
        <authorList>
            <person name="Cousin F.J."/>
            <person name="Medina Fernandez S."/>
            <person name="Misery B."/>
            <person name="Laplace J.-M."/>
            <person name="Cretenet M."/>
        </authorList>
    </citation>
    <scope>NUCLEOTIDE SEQUENCE</scope>
    <source>
        <strain evidence="3">UCMA15901</strain>
    </source>
</reference>
<dbReference type="Proteomes" id="UP001275867">
    <property type="component" value="Unassembled WGS sequence"/>
</dbReference>
<gene>
    <name evidence="3" type="ORF">GA842_07820</name>
</gene>
<comment type="caution">
    <text evidence="3">The sequence shown here is derived from an EMBL/GenBank/DDBJ whole genome shotgun (WGS) entry which is preliminary data.</text>
</comment>
<dbReference type="PANTHER" id="PTHR43708:SF4">
    <property type="entry name" value="OXIDOREDUCTASE YCEM-RELATED"/>
    <property type="match status" value="1"/>
</dbReference>
<dbReference type="GeneID" id="93382649"/>
<sequence length="304" mass="34442">MKKIGVLGLGNIAQKAYLPVITSLQDTYEWHFCTRNADKRQKLMRQYGITHGEGNVEELIAQKPAAVFVHTPTATHYQIIKALLENNINVYVDKPVSENFEEVEELYRLAKERQLILTCGFNRRFVPMNQKLKELSNKQVIRGTKIRENGAQETKFAIYDLLIHVVDTVNFLLDEPIESQETTLFTENSNLHQAIVSLKTKHSLATAEINLIGGVNEETTSLETKRGLATVENCQNYTLKTPQGQQKIASPDWQPTLVTRGFDPLIRQFLAAIDGQQANPVSPESAIESHRICRDAVRQFEVLK</sequence>
<dbReference type="EMBL" id="WERX01000024">
    <property type="protein sequence ID" value="MDV7694773.1"/>
    <property type="molecule type" value="Genomic_DNA"/>
</dbReference>
<feature type="domain" description="YceM-like C-terminal" evidence="2">
    <location>
        <begin position="127"/>
        <end position="238"/>
    </location>
</feature>
<evidence type="ECO:0000313" key="3">
    <source>
        <dbReference type="EMBL" id="MDV7694773.1"/>
    </source>
</evidence>
<proteinExistence type="predicted"/>
<evidence type="ECO:0000259" key="2">
    <source>
        <dbReference type="Pfam" id="PF21378"/>
    </source>
</evidence>
<dbReference type="InterPro" id="IPR036291">
    <property type="entry name" value="NAD(P)-bd_dom_sf"/>
</dbReference>
<name>A0AAP5TBL0_9LACO</name>
<dbReference type="SUPFAM" id="SSF55347">
    <property type="entry name" value="Glyceraldehyde-3-phosphate dehydrogenase-like, C-terminal domain"/>
    <property type="match status" value="1"/>
</dbReference>
<dbReference type="InterPro" id="IPR051317">
    <property type="entry name" value="Gfo/Idh/MocA_oxidoreduct"/>
</dbReference>
<dbReference type="Gene3D" id="3.30.360.10">
    <property type="entry name" value="Dihydrodipicolinate Reductase, domain 2"/>
    <property type="match status" value="1"/>
</dbReference>
<evidence type="ECO:0000259" key="1">
    <source>
        <dbReference type="Pfam" id="PF01408"/>
    </source>
</evidence>
<dbReference type="Pfam" id="PF01408">
    <property type="entry name" value="GFO_IDH_MocA"/>
    <property type="match status" value="1"/>
</dbReference>
<dbReference type="PANTHER" id="PTHR43708">
    <property type="entry name" value="CONSERVED EXPRESSED OXIDOREDUCTASE (EUROFUNG)"/>
    <property type="match status" value="1"/>
</dbReference>
<feature type="domain" description="Gfo/Idh/MocA-like oxidoreductase N-terminal" evidence="1">
    <location>
        <begin position="3"/>
        <end position="121"/>
    </location>
</feature>
<dbReference type="GO" id="GO:0000166">
    <property type="term" value="F:nucleotide binding"/>
    <property type="evidence" value="ECO:0007669"/>
    <property type="project" value="InterPro"/>
</dbReference>
<dbReference type="Gene3D" id="3.40.50.720">
    <property type="entry name" value="NAD(P)-binding Rossmann-like Domain"/>
    <property type="match status" value="1"/>
</dbReference>
<dbReference type="Pfam" id="PF21378">
    <property type="entry name" value="YceM-like_C"/>
    <property type="match status" value="1"/>
</dbReference>
<dbReference type="AlphaFoldDB" id="A0AAP5TBL0"/>
<accession>A0AAP5TBL0</accession>
<dbReference type="RefSeq" id="WP_260274854.1">
    <property type="nucleotide sequence ID" value="NZ_CP158977.1"/>
</dbReference>
<organism evidence="3 4">
    <name type="scientific">Pediococcus parvulus</name>
    <dbReference type="NCBI Taxonomy" id="54062"/>
    <lineage>
        <taxon>Bacteria</taxon>
        <taxon>Bacillati</taxon>
        <taxon>Bacillota</taxon>
        <taxon>Bacilli</taxon>
        <taxon>Lactobacillales</taxon>
        <taxon>Lactobacillaceae</taxon>
        <taxon>Pediococcus</taxon>
    </lineage>
</organism>